<dbReference type="EC" id="3.4.21.-" evidence="7"/>
<dbReference type="SUPFAM" id="SSF50156">
    <property type="entry name" value="PDZ domain-like"/>
    <property type="match status" value="1"/>
</dbReference>
<evidence type="ECO:0000259" key="5">
    <source>
        <dbReference type="PROSITE" id="PS50106"/>
    </source>
</evidence>
<evidence type="ECO:0000313" key="19">
    <source>
        <dbReference type="Proteomes" id="UP000192095"/>
    </source>
</evidence>
<dbReference type="Proteomes" id="UP000053719">
    <property type="component" value="Unassembled WGS sequence"/>
</dbReference>
<dbReference type="EMBL" id="PKRZ01000001">
    <property type="protein sequence ID" value="PLW59975.1"/>
    <property type="molecule type" value="Genomic_DNA"/>
</dbReference>
<dbReference type="PATRIC" id="fig|1360.100.peg.784"/>
<evidence type="ECO:0000256" key="2">
    <source>
        <dbReference type="ARBA" id="ARBA00022670"/>
    </source>
</evidence>
<dbReference type="EMBL" id="CP015902">
    <property type="protein sequence ID" value="ARE21901.1"/>
    <property type="molecule type" value="Genomic_DNA"/>
</dbReference>
<reference evidence="18 19" key="4">
    <citation type="journal article" date="2017" name="BMC Genomics">
        <title>Comparative and functional genomics of the Lactococcus lactis taxon; insights into evolution and niche adaptation.</title>
        <authorList>
            <person name="Kelleher P."/>
            <person name="Bottacini F."/>
            <person name="Mahony J."/>
            <person name="Kilcawley K.N."/>
            <person name="van Sinderen D."/>
        </authorList>
    </citation>
    <scope>NUCLEOTIDE SEQUENCE [LARGE SCALE GENOMIC DNA]</scope>
    <source>
        <strain evidence="7 19">UC06</strain>
        <strain evidence="6 18">UC11</strain>
    </source>
</reference>
<sequence length="408" mass="41638">MAKANIGKLLLTGVVGGAIALGGSAIYQSTTNQSANNSRSNTTSTKVSNVSVNVNTDVTSAIKKVSNSVVSVMNYQKDNSQSSDFSSIFGGNSGSSSSTDGLQLSSEGSGVIYKKSGGDAYVVTNYHVIAGNSSLDVLLSGGQKVKASVVGYDEYTDLAVLKISSEHVKDVATFADSSKLTIGEPAIAVGSPLGSQFANTATEGILSATSRQVTLTQENGQTTNINAIQTDAAINPGNSGGALINIEGQVIGITQSKITTTEDGSTSVEGLGFAIPSNDVVNIINKLEADGKISRPALGIRMVDLSQLSTNDSSQLKLPSSVTGGVVVYSVQSGLPAASAGLKAGDVITKVGDTAVTSSTDLQSALYSHNINDTVKVTYYRDGKSNTADVKLSKSTSDLETSSSSSSN</sequence>
<evidence type="ECO:0000256" key="3">
    <source>
        <dbReference type="ARBA" id="ARBA00022801"/>
    </source>
</evidence>
<evidence type="ECO:0000313" key="14">
    <source>
        <dbReference type="Proteomes" id="UP000052991"/>
    </source>
</evidence>
<dbReference type="Proteomes" id="UP000192095">
    <property type="component" value="Chromosome"/>
</dbReference>
<evidence type="ECO:0000313" key="8">
    <source>
        <dbReference type="EMBL" id="AWN66837.1"/>
    </source>
</evidence>
<dbReference type="Proteomes" id="UP000192067">
    <property type="component" value="Chromosome"/>
</dbReference>
<dbReference type="InterPro" id="IPR001478">
    <property type="entry name" value="PDZ"/>
</dbReference>
<reference evidence="7" key="7">
    <citation type="submission" date="2023-07" db="EMBL/GenBank/DDBJ databases">
        <authorList>
            <person name="McDonnell B."/>
        </authorList>
    </citation>
    <scope>NUCLEOTIDE SEQUENCE</scope>
    <source>
        <strain evidence="7">UC06</strain>
    </source>
</reference>
<dbReference type="EC" id="3.4.21.107" evidence="13"/>
<dbReference type="EMBL" id="CP015904">
    <property type="protein sequence ID" value="ARE14427.1"/>
    <property type="molecule type" value="Genomic_DNA"/>
</dbReference>
<evidence type="ECO:0000313" key="7">
    <source>
        <dbReference type="EMBL" id="ARE21901.1"/>
    </source>
</evidence>
<accession>A0A0A7T2L1</accession>
<dbReference type="GeneID" id="89634481"/>
<keyword evidence="3 7" id="KW-0378">Hydrolase</keyword>
<dbReference type="PANTHER" id="PTHR43343">
    <property type="entry name" value="PEPTIDASE S12"/>
    <property type="match status" value="1"/>
</dbReference>
<dbReference type="Pfam" id="PF13365">
    <property type="entry name" value="Trypsin_2"/>
    <property type="match status" value="1"/>
</dbReference>
<proteinExistence type="inferred from homology"/>
<dbReference type="PRINTS" id="PR00834">
    <property type="entry name" value="PROTEASES2C"/>
</dbReference>
<reference evidence="20" key="2">
    <citation type="submission" date="2016-08" db="EMBL/GenBank/DDBJ databases">
        <title>Comparative genomics of Lactococcus lactis strain WFLU12 isolated from the gastrointestinal tract of wild olive flounder (Paralichythys olivaceus).</title>
        <authorList>
            <person name="Nguyen T.L."/>
            <person name="Kim D.-H."/>
        </authorList>
    </citation>
    <scope>NUCLEOTIDE SEQUENCE [LARGE SCALE GENOMIC DNA]</scope>
    <source>
        <strain evidence="20">WFLU12</strain>
    </source>
</reference>
<evidence type="ECO:0000313" key="21">
    <source>
        <dbReference type="Proteomes" id="UP000245919"/>
    </source>
</evidence>
<evidence type="ECO:0000313" key="20">
    <source>
        <dbReference type="Proteomes" id="UP000234865"/>
    </source>
</evidence>
<dbReference type="GO" id="GO:0004252">
    <property type="term" value="F:serine-type endopeptidase activity"/>
    <property type="evidence" value="ECO:0007669"/>
    <property type="project" value="InterPro"/>
</dbReference>
<dbReference type="Pfam" id="PF13180">
    <property type="entry name" value="PDZ_2"/>
    <property type="match status" value="1"/>
</dbReference>
<dbReference type="Gene3D" id="2.30.42.10">
    <property type="match status" value="1"/>
</dbReference>
<reference evidence="10" key="5">
    <citation type="journal article" date="2017" name="Genome Announc.">
        <title>Draft Genome Sequences of 24 Lactococcus lactis Strains.</title>
        <authorList>
            <person name="Backus L."/>
            <person name="Wels M."/>
            <person name="Boekhorst J."/>
            <person name="Dijkstra A.R."/>
            <person name="Beerthuyzen M."/>
            <person name="Kelly W.J."/>
            <person name="Siezen R.J."/>
            <person name="van Hijum S.A."/>
            <person name="Bachmann H."/>
        </authorList>
    </citation>
    <scope>NUCLEOTIDE SEQUENCE</scope>
    <source>
        <strain evidence="9">KF282</strain>
        <strain evidence="10">LMG9447</strain>
        <strain evidence="11">M20</strain>
        <strain evidence="12">N42</strain>
    </source>
</reference>
<gene>
    <name evidence="13" type="primary">htrA</name>
    <name evidence="13" type="ORF">CYU10_000882</name>
    <name evidence="9" type="ORF">KF282_0105</name>
    <name evidence="8" type="ORF">LL14B4_11905</name>
    <name evidence="7" type="ORF">LLUC06_2360</name>
    <name evidence="6" type="ORF">LLUC11_2104</name>
    <name evidence="10" type="ORF">LMG9449_0358</name>
    <name evidence="11" type="ORF">M20_0092</name>
    <name evidence="12" type="ORF">N42_1298</name>
</gene>
<evidence type="ECO:0000313" key="13">
    <source>
        <dbReference type="EMBL" id="PLW59975.1"/>
    </source>
</evidence>
<dbReference type="InterPro" id="IPR001940">
    <property type="entry name" value="Peptidase_S1C"/>
</dbReference>
<evidence type="ECO:0000313" key="12">
    <source>
        <dbReference type="EMBL" id="KSU27119.1"/>
    </source>
</evidence>
<dbReference type="SMART" id="SM00228">
    <property type="entry name" value="PDZ"/>
    <property type="match status" value="1"/>
</dbReference>
<reference evidence="8 21" key="6">
    <citation type="submission" date="2018-03" db="EMBL/GenBank/DDBJ databases">
        <title>Genome sequence of Lactococcus lactis strain 14B4 from almond drupe.</title>
        <authorList>
            <person name="Tran T.D."/>
            <person name="McGarvey J.A."/>
            <person name="Huynh S."/>
            <person name="Parker C.T."/>
        </authorList>
    </citation>
    <scope>NUCLEOTIDE SEQUENCE [LARGE SCALE GENOMIC DNA]</scope>
    <source>
        <strain evidence="8 21">14B4</strain>
    </source>
</reference>
<keyword evidence="4" id="KW-0720">Serine protease</keyword>
<organism evidence="10 16">
    <name type="scientific">Lactococcus lactis subsp. lactis</name>
    <name type="common">Streptococcus lactis</name>
    <dbReference type="NCBI Taxonomy" id="1360"/>
    <lineage>
        <taxon>Bacteria</taxon>
        <taxon>Bacillati</taxon>
        <taxon>Bacillota</taxon>
        <taxon>Bacilli</taxon>
        <taxon>Lactobacillales</taxon>
        <taxon>Streptococcaceae</taxon>
        <taxon>Lactococcus</taxon>
    </lineage>
</organism>
<evidence type="ECO:0000313" key="18">
    <source>
        <dbReference type="Proteomes" id="UP000192067"/>
    </source>
</evidence>
<dbReference type="Proteomes" id="UP000053058">
    <property type="component" value="Unassembled WGS sequence"/>
</dbReference>
<dbReference type="EMBL" id="LKLW01000077">
    <property type="protein sequence ID" value="KSU27119.1"/>
    <property type="molecule type" value="Genomic_DNA"/>
</dbReference>
<dbReference type="EMBL" id="CP028160">
    <property type="protein sequence ID" value="AWN66837.1"/>
    <property type="molecule type" value="Genomic_DNA"/>
</dbReference>
<evidence type="ECO:0000313" key="15">
    <source>
        <dbReference type="Proteomes" id="UP000053058"/>
    </source>
</evidence>
<evidence type="ECO:0000313" key="6">
    <source>
        <dbReference type="EMBL" id="ARE14427.1"/>
    </source>
</evidence>
<evidence type="ECO:0000256" key="4">
    <source>
        <dbReference type="ARBA" id="ARBA00022825"/>
    </source>
</evidence>
<dbReference type="EMBL" id="LKLS01000013">
    <property type="protein sequence ID" value="KSU22141.1"/>
    <property type="molecule type" value="Genomic_DNA"/>
</dbReference>
<evidence type="ECO:0000256" key="1">
    <source>
        <dbReference type="ARBA" id="ARBA00010541"/>
    </source>
</evidence>
<dbReference type="AlphaFoldDB" id="A0A0A7T2L1"/>
<evidence type="ECO:0000313" key="17">
    <source>
        <dbReference type="Proteomes" id="UP000053719"/>
    </source>
</evidence>
<dbReference type="InterPro" id="IPR051201">
    <property type="entry name" value="Chloro_Bact_Ser_Proteases"/>
</dbReference>
<dbReference type="Proteomes" id="UP000245919">
    <property type="component" value="Chromosome"/>
</dbReference>
<dbReference type="EMBL" id="LKLU01000001">
    <property type="protein sequence ID" value="KSU23594.1"/>
    <property type="molecule type" value="Genomic_DNA"/>
</dbReference>
<protein>
    <submittedName>
        <fullName evidence="7 8">Serine protease</fullName>
        <ecNumber evidence="7">3.4.21.-</ecNumber>
    </submittedName>
    <submittedName>
        <fullName evidence="10">Serine protease DegP/HtrA do-like</fullName>
    </submittedName>
    <submittedName>
        <fullName evidence="13">Serine protease Do-like HtrA</fullName>
        <ecNumber evidence="13">3.4.21.107</ecNumber>
    </submittedName>
    <submittedName>
        <fullName evidence="6">Trypsin-like serine protease typically periplasmic with PDZ domain</fullName>
    </submittedName>
</protein>
<feature type="domain" description="PDZ" evidence="5">
    <location>
        <begin position="302"/>
        <end position="383"/>
    </location>
</feature>
<reference evidence="14 15" key="1">
    <citation type="submission" date="2015-10" db="EMBL/GenBank/DDBJ databases">
        <title>Draft Genome Sequences of 11 Lactococcus lactis subspecies cremoris strains.</title>
        <authorList>
            <person name="Wels M."/>
            <person name="Backus L."/>
            <person name="Boekhorst J."/>
            <person name="Dijkstra A."/>
            <person name="Beerthuizen M."/>
            <person name="Kelly W."/>
            <person name="Siezen R."/>
            <person name="Bachmann H."/>
            <person name="Van Hijum S."/>
        </authorList>
    </citation>
    <scope>NUCLEOTIDE SEQUENCE [LARGE SCALE GENOMIC DNA]</scope>
    <source>
        <strain evidence="15">KF282</strain>
        <strain evidence="16">LMG9449</strain>
        <strain evidence="17">M20</strain>
        <strain evidence="14">N42</strain>
    </source>
</reference>
<dbReference type="GO" id="GO:0006508">
    <property type="term" value="P:proteolysis"/>
    <property type="evidence" value="ECO:0007669"/>
    <property type="project" value="UniProtKB-KW"/>
</dbReference>
<dbReference type="CDD" id="cd06781">
    <property type="entry name" value="cpPDZ_BsHtra-like"/>
    <property type="match status" value="1"/>
</dbReference>
<evidence type="ECO:0000313" key="9">
    <source>
        <dbReference type="EMBL" id="KSU08238.1"/>
    </source>
</evidence>
<dbReference type="Proteomes" id="UP000234865">
    <property type="component" value="Unassembled WGS sequence"/>
</dbReference>
<dbReference type="InterPro" id="IPR043504">
    <property type="entry name" value="Peptidase_S1_PA_chymotrypsin"/>
</dbReference>
<dbReference type="RefSeq" id="WP_012898631.1">
    <property type="nucleotide sequence ID" value="NZ_CAKMAO010000004.1"/>
</dbReference>
<evidence type="ECO:0000313" key="11">
    <source>
        <dbReference type="EMBL" id="KSU23594.1"/>
    </source>
</evidence>
<dbReference type="EMBL" id="LKLN01000006">
    <property type="protein sequence ID" value="KSU08238.1"/>
    <property type="molecule type" value="Genomic_DNA"/>
</dbReference>
<evidence type="ECO:0000313" key="16">
    <source>
        <dbReference type="Proteomes" id="UP000053612"/>
    </source>
</evidence>
<keyword evidence="2 10" id="KW-0645">Protease</keyword>
<reference evidence="13" key="3">
    <citation type="submission" date="2016-08" db="EMBL/GenBank/DDBJ databases">
        <title>Genome-wide comparison reveals a probiotic strain Lactococcus lactis WFLU12 isolated from the gastrointestinal tract of olive flounder (Paralichythys olivaceus) harboring genes supporting probiotic action.</title>
        <authorList>
            <person name="Nguyen T.L."/>
        </authorList>
    </citation>
    <scope>NUCLEOTIDE SEQUENCE</scope>
    <source>
        <strain evidence="13">WFLU12</strain>
    </source>
</reference>
<evidence type="ECO:0000313" key="10">
    <source>
        <dbReference type="EMBL" id="KSU22141.1"/>
    </source>
</evidence>
<name>A0A0A7T2L1_LACLL</name>
<comment type="similarity">
    <text evidence="1">Belongs to the peptidase S1C family.</text>
</comment>
<dbReference type="PROSITE" id="PS50106">
    <property type="entry name" value="PDZ"/>
    <property type="match status" value="1"/>
</dbReference>
<dbReference type="MEROPS" id="S01.447"/>
<dbReference type="SUPFAM" id="SSF50494">
    <property type="entry name" value="Trypsin-like serine proteases"/>
    <property type="match status" value="1"/>
</dbReference>
<dbReference type="Proteomes" id="UP000052991">
    <property type="component" value="Unassembled WGS sequence"/>
</dbReference>
<dbReference type="PANTHER" id="PTHR43343:SF3">
    <property type="entry name" value="PROTEASE DO-LIKE 8, CHLOROPLASTIC"/>
    <property type="match status" value="1"/>
</dbReference>
<dbReference type="InterPro" id="IPR036034">
    <property type="entry name" value="PDZ_sf"/>
</dbReference>
<dbReference type="InterPro" id="IPR009003">
    <property type="entry name" value="Peptidase_S1_PA"/>
</dbReference>
<dbReference type="Gene3D" id="2.40.10.10">
    <property type="entry name" value="Trypsin-like serine proteases"/>
    <property type="match status" value="2"/>
</dbReference>
<dbReference type="Proteomes" id="UP000053612">
    <property type="component" value="Unassembled WGS sequence"/>
</dbReference>